<evidence type="ECO:0000313" key="2">
    <source>
        <dbReference type="EMBL" id="QIE60164.1"/>
    </source>
</evidence>
<sequence>MRTIVIIFLLLSLSSDIVQGQSNNDRFVSSLFQLDEFIKRQDKFIDYMDTEKYHGTPYNHPNYLKGNVYKGNTLLAKGVALRYNAIADEMEIKKTLDTPISEARPLTKSPDIFVKIEDAIFVFAPYQGGIQGGGYFQVLHEGEKIDVFKKLNKKFIPAKPAKTSITRAFKARFVDKPIYYLVTKTGKFYELPSSKNKKLKVFGKNKEVISKFVAENKLDLNEEKDLVATIIFFNSLKNIEL</sequence>
<evidence type="ECO:0000256" key="1">
    <source>
        <dbReference type="SAM" id="SignalP"/>
    </source>
</evidence>
<proteinExistence type="predicted"/>
<keyword evidence="3" id="KW-1185">Reference proteome</keyword>
<protein>
    <submittedName>
        <fullName evidence="2">Uncharacterized protein</fullName>
    </submittedName>
</protein>
<feature type="signal peptide" evidence="1">
    <location>
        <begin position="1"/>
        <end position="20"/>
    </location>
</feature>
<dbReference type="AlphaFoldDB" id="A0A6G6GNQ6"/>
<keyword evidence="1" id="KW-0732">Signal</keyword>
<reference evidence="2 3" key="1">
    <citation type="submission" date="2020-02" db="EMBL/GenBank/DDBJ databases">
        <title>Complete genome sequence of Flavobacteriaceae bacterium.</title>
        <authorList>
            <person name="Kim S.-J."/>
            <person name="Kim Y.-S."/>
            <person name="Kim K.-H."/>
        </authorList>
    </citation>
    <scope>NUCLEOTIDE SEQUENCE [LARGE SCALE GENOMIC DNA]</scope>
    <source>
        <strain evidence="2 3">RR4-40</strain>
    </source>
</reference>
<evidence type="ECO:0000313" key="3">
    <source>
        <dbReference type="Proteomes" id="UP000505306"/>
    </source>
</evidence>
<organism evidence="2 3">
    <name type="scientific">Rasiella rasia</name>
    <dbReference type="NCBI Taxonomy" id="2744027"/>
    <lineage>
        <taxon>Bacteria</taxon>
        <taxon>Pseudomonadati</taxon>
        <taxon>Bacteroidota</taxon>
        <taxon>Flavobacteriia</taxon>
        <taxon>Flavobacteriales</taxon>
        <taxon>Flavobacteriaceae</taxon>
        <taxon>Rasiella</taxon>
    </lineage>
</organism>
<gene>
    <name evidence="2" type="ORF">G5B37_11510</name>
</gene>
<dbReference type="RefSeq" id="WP_164680176.1">
    <property type="nucleotide sequence ID" value="NZ_CP049057.1"/>
</dbReference>
<dbReference type="Proteomes" id="UP000505306">
    <property type="component" value="Chromosome"/>
</dbReference>
<dbReference type="KEGG" id="mgel:G5B37_11510"/>
<feature type="chain" id="PRO_5026231769" evidence="1">
    <location>
        <begin position="21"/>
        <end position="241"/>
    </location>
</feature>
<accession>A0A6G6GNQ6</accession>
<dbReference type="EMBL" id="CP049057">
    <property type="protein sequence ID" value="QIE60164.1"/>
    <property type="molecule type" value="Genomic_DNA"/>
</dbReference>
<name>A0A6G6GNQ6_9FLAO</name>